<comment type="caution">
    <text evidence="9">The sequence shown here is derived from an EMBL/GenBank/DDBJ whole genome shotgun (WGS) entry which is preliminary data.</text>
</comment>
<reference evidence="9" key="1">
    <citation type="submission" date="2019-09" db="EMBL/GenBank/DDBJ databases">
        <authorList>
            <person name="Teo W.F.A."/>
            <person name="Duangmal K."/>
        </authorList>
    </citation>
    <scope>NUCLEOTIDE SEQUENCE [LARGE SCALE GENOMIC DNA]</scope>
    <source>
        <strain evidence="9">K81G1</strain>
    </source>
</reference>
<dbReference type="PROSITE" id="PS51987">
    <property type="entry name" value="GS_CATALYTIC"/>
    <property type="match status" value="1"/>
</dbReference>
<dbReference type="SMART" id="SM01230">
    <property type="entry name" value="Gln-synt_C"/>
    <property type="match status" value="1"/>
</dbReference>
<evidence type="ECO:0000256" key="3">
    <source>
        <dbReference type="ARBA" id="ARBA00033230"/>
    </source>
</evidence>
<feature type="domain" description="GS catalytic" evidence="8">
    <location>
        <begin position="164"/>
        <end position="489"/>
    </location>
</feature>
<dbReference type="Gene3D" id="3.10.20.70">
    <property type="entry name" value="Glutamine synthetase, N-terminal domain"/>
    <property type="match status" value="1"/>
</dbReference>
<dbReference type="InterPro" id="IPR036651">
    <property type="entry name" value="Gln_synt_N_sf"/>
</dbReference>
<dbReference type="InterPro" id="IPR014746">
    <property type="entry name" value="Gln_synth/guanido_kin_cat_dom"/>
</dbReference>
<evidence type="ECO:0000259" key="7">
    <source>
        <dbReference type="PROSITE" id="PS51986"/>
    </source>
</evidence>
<evidence type="ECO:0000256" key="2">
    <source>
        <dbReference type="ARBA" id="ARBA00012937"/>
    </source>
</evidence>
<dbReference type="PANTHER" id="PTHR43407:SF1">
    <property type="entry name" value="LENGSIN"/>
    <property type="match status" value="1"/>
</dbReference>
<comment type="similarity">
    <text evidence="1 4 5">Belongs to the glutamine synthetase family.</text>
</comment>
<feature type="compositionally biased region" description="Basic and acidic residues" evidence="6">
    <location>
        <begin position="1"/>
        <end position="11"/>
    </location>
</feature>
<feature type="region of interest" description="Disordered" evidence="6">
    <location>
        <begin position="1"/>
        <end position="22"/>
    </location>
</feature>
<dbReference type="GO" id="GO:0005737">
    <property type="term" value="C:cytoplasm"/>
    <property type="evidence" value="ECO:0007669"/>
    <property type="project" value="TreeGrafter"/>
</dbReference>
<dbReference type="GO" id="GO:0016020">
    <property type="term" value="C:membrane"/>
    <property type="evidence" value="ECO:0007669"/>
    <property type="project" value="TreeGrafter"/>
</dbReference>
<gene>
    <name evidence="9" type="ORF">FPZ12_005445</name>
</gene>
<dbReference type="EC" id="6.3.1.2" evidence="2"/>
<sequence length="489" mass="51916">MTTRSVDERPKSGGGGGAAARPMLAADRGGFVERHGLWSDEQYAAAAQLRRVMDEQGIELVRLSFCDQHGVLRGKTLTRDALAAALRNGCTAPSSLLLKDTSGKSVFPVFTPGAGLGIDGLAFAGDVVLVPDPSTFRVLPWAPRTGWLLCDLRFPGGDPVPVSTRDICGRVLGGLAGLGYAAKIGVELEFHVFHADGAATTGGGQLLHEEELDSVDEVVQLLQDALTGLDLPLRSIELEFGPNQLEVTLAPLTGLAAADAVVLCRSAIRQVCRRHGYHATFMSRPLGAASASAGWHLHQSLVDVGSGVNAFTPEEPGKPLSDTGRHYLGGLLRHAAAAAAFATPTVNGYKRYQPYSLAPDRIVWGADNKGAMVRAVGGHGDPATRLENRSGEPAANPYLYLASQLAAGLDGIGSAAEPGPPTTTPYDGEAQRLPASLAAALDALDADPLFADAFGREVIDWYVTLKRSEWQRYLNEVSEWEQREYFGFL</sequence>
<keyword evidence="10" id="KW-1185">Reference proteome</keyword>
<name>A0A5N0VIN8_9PSEU</name>
<evidence type="ECO:0000313" key="10">
    <source>
        <dbReference type="Proteomes" id="UP000319769"/>
    </source>
</evidence>
<proteinExistence type="inferred from homology"/>
<evidence type="ECO:0000256" key="1">
    <source>
        <dbReference type="ARBA" id="ARBA00009897"/>
    </source>
</evidence>
<dbReference type="OrthoDB" id="9807095at2"/>
<dbReference type="Proteomes" id="UP000319769">
    <property type="component" value="Unassembled WGS sequence"/>
</dbReference>
<evidence type="ECO:0000256" key="6">
    <source>
        <dbReference type="SAM" id="MobiDB-lite"/>
    </source>
</evidence>
<evidence type="ECO:0000256" key="4">
    <source>
        <dbReference type="PROSITE-ProRule" id="PRU01330"/>
    </source>
</evidence>
<evidence type="ECO:0000256" key="5">
    <source>
        <dbReference type="RuleBase" id="RU000384"/>
    </source>
</evidence>
<evidence type="ECO:0000313" key="9">
    <source>
        <dbReference type="EMBL" id="KAA9165518.1"/>
    </source>
</evidence>
<dbReference type="Pfam" id="PF00120">
    <property type="entry name" value="Gln-synt_C"/>
    <property type="match status" value="1"/>
</dbReference>
<dbReference type="InterPro" id="IPR008146">
    <property type="entry name" value="Gln_synth_cat_dom"/>
</dbReference>
<dbReference type="InterPro" id="IPR008147">
    <property type="entry name" value="Gln_synt_N"/>
</dbReference>
<dbReference type="GO" id="GO:0006542">
    <property type="term" value="P:glutamine biosynthetic process"/>
    <property type="evidence" value="ECO:0007669"/>
    <property type="project" value="InterPro"/>
</dbReference>
<dbReference type="AlphaFoldDB" id="A0A5N0VIN8"/>
<dbReference type="PANTHER" id="PTHR43407">
    <property type="entry name" value="GLUTAMINE SYNTHETASE"/>
    <property type="match status" value="1"/>
</dbReference>
<dbReference type="RefSeq" id="WP_144746154.1">
    <property type="nucleotide sequence ID" value="NZ_VMNW02000005.1"/>
</dbReference>
<accession>A0A5N0VIN8</accession>
<dbReference type="SUPFAM" id="SSF54368">
    <property type="entry name" value="Glutamine synthetase, N-terminal domain"/>
    <property type="match status" value="1"/>
</dbReference>
<dbReference type="EMBL" id="VMNW02000005">
    <property type="protein sequence ID" value="KAA9165518.1"/>
    <property type="molecule type" value="Genomic_DNA"/>
</dbReference>
<dbReference type="SUPFAM" id="SSF55931">
    <property type="entry name" value="Glutamine synthetase/guanido kinase"/>
    <property type="match status" value="1"/>
</dbReference>
<feature type="domain" description="GS beta-grasp" evidence="7">
    <location>
        <begin position="56"/>
        <end position="157"/>
    </location>
</feature>
<organism evidence="9 10">
    <name type="scientific">Amycolatopsis acidicola</name>
    <dbReference type="NCBI Taxonomy" id="2596893"/>
    <lineage>
        <taxon>Bacteria</taxon>
        <taxon>Bacillati</taxon>
        <taxon>Actinomycetota</taxon>
        <taxon>Actinomycetes</taxon>
        <taxon>Pseudonocardiales</taxon>
        <taxon>Pseudonocardiaceae</taxon>
        <taxon>Amycolatopsis</taxon>
    </lineage>
</organism>
<dbReference type="Gene3D" id="3.30.590.10">
    <property type="entry name" value="Glutamine synthetase/guanido kinase, catalytic domain"/>
    <property type="match status" value="1"/>
</dbReference>
<evidence type="ECO:0000259" key="8">
    <source>
        <dbReference type="PROSITE" id="PS51987"/>
    </source>
</evidence>
<dbReference type="PROSITE" id="PS51986">
    <property type="entry name" value="GS_BETA_GRASP"/>
    <property type="match status" value="1"/>
</dbReference>
<dbReference type="GO" id="GO:0004356">
    <property type="term" value="F:glutamine synthetase activity"/>
    <property type="evidence" value="ECO:0007669"/>
    <property type="project" value="UniProtKB-EC"/>
</dbReference>
<protein>
    <recommendedName>
        <fullName evidence="2">glutamine synthetase</fullName>
        <ecNumber evidence="2">6.3.1.2</ecNumber>
    </recommendedName>
    <alternativeName>
        <fullName evidence="3">Glutamine synthetase I beta</fullName>
    </alternativeName>
</protein>